<organism evidence="1 2">
    <name type="scientific">Hansschlegelia zhihuaiae</name>
    <dbReference type="NCBI Taxonomy" id="405005"/>
    <lineage>
        <taxon>Bacteria</taxon>
        <taxon>Pseudomonadati</taxon>
        <taxon>Pseudomonadota</taxon>
        <taxon>Alphaproteobacteria</taxon>
        <taxon>Hyphomicrobiales</taxon>
        <taxon>Methylopilaceae</taxon>
        <taxon>Hansschlegelia</taxon>
    </lineage>
</organism>
<evidence type="ECO:0000313" key="2">
    <source>
        <dbReference type="Proteomes" id="UP000289708"/>
    </source>
</evidence>
<dbReference type="Pfam" id="PF09550">
    <property type="entry name" value="Phage_TAC_6"/>
    <property type="match status" value="1"/>
</dbReference>
<name>A0A4Q0MNI8_9HYPH</name>
<reference evidence="1 2" key="1">
    <citation type="submission" date="2018-12" db="EMBL/GenBank/DDBJ databases">
        <title>bacterium Hansschlegelia zhihuaiae S113.</title>
        <authorList>
            <person name="He J."/>
        </authorList>
    </citation>
    <scope>NUCLEOTIDE SEQUENCE [LARGE SCALE GENOMIC DNA]</scope>
    <source>
        <strain evidence="1 2">S 113</strain>
    </source>
</reference>
<dbReference type="AlphaFoldDB" id="A0A4Q0MNI8"/>
<gene>
    <name evidence="1" type="ORF">EK403_00915</name>
</gene>
<protein>
    <submittedName>
        <fullName evidence="1">Phage tail assembly chaperone</fullName>
    </submittedName>
</protein>
<keyword evidence="2" id="KW-1185">Reference proteome</keyword>
<dbReference type="RefSeq" id="WP_128775629.1">
    <property type="nucleotide sequence ID" value="NZ_RYFI01000001.1"/>
</dbReference>
<accession>A0A4Q0MNI8</accession>
<proteinExistence type="predicted"/>
<comment type="caution">
    <text evidence="1">The sequence shown here is derived from an EMBL/GenBank/DDBJ whole genome shotgun (WGS) entry which is preliminary data.</text>
</comment>
<sequence length="60" mass="6486">MTGFGLGVLRLPPEAFWRATPAEIAAAARGMAGPRAPAMRRGELDRLMARFPDHAETKHG</sequence>
<dbReference type="InterPro" id="IPR019056">
    <property type="entry name" value="Phage_TAC_6"/>
</dbReference>
<evidence type="ECO:0000313" key="1">
    <source>
        <dbReference type="EMBL" id="RXF75451.1"/>
    </source>
</evidence>
<dbReference type="EMBL" id="RYFI01000001">
    <property type="protein sequence ID" value="RXF75451.1"/>
    <property type="molecule type" value="Genomic_DNA"/>
</dbReference>
<dbReference type="Proteomes" id="UP000289708">
    <property type="component" value="Unassembled WGS sequence"/>
</dbReference>